<comment type="subcellular location">
    <subcellularLocation>
        <location evidence="1">Membrane</location>
        <topology evidence="1">Single-pass type I membrane protein</topology>
    </subcellularLocation>
</comment>
<evidence type="ECO:0000256" key="8">
    <source>
        <dbReference type="ARBA" id="ARBA00023157"/>
    </source>
</evidence>
<dbReference type="GO" id="GO:0016020">
    <property type="term" value="C:membrane"/>
    <property type="evidence" value="ECO:0007669"/>
    <property type="project" value="UniProtKB-SubCell"/>
</dbReference>
<dbReference type="GO" id="GO:0015026">
    <property type="term" value="F:coreceptor activity"/>
    <property type="evidence" value="ECO:0007669"/>
    <property type="project" value="InterPro"/>
</dbReference>
<keyword evidence="4" id="KW-0391">Immunity</keyword>
<feature type="non-terminal residue" evidence="13">
    <location>
        <position position="1"/>
    </location>
</feature>
<dbReference type="GO" id="GO:0050776">
    <property type="term" value="P:regulation of immune response"/>
    <property type="evidence" value="ECO:0007669"/>
    <property type="project" value="InterPro"/>
</dbReference>
<dbReference type="PROSITE" id="PS50835">
    <property type="entry name" value="IG_LIKE"/>
    <property type="match status" value="2"/>
</dbReference>
<dbReference type="SUPFAM" id="SSF48726">
    <property type="entry name" value="Immunoglobulin"/>
    <property type="match status" value="2"/>
</dbReference>
<dbReference type="GO" id="GO:0002250">
    <property type="term" value="P:adaptive immune response"/>
    <property type="evidence" value="ECO:0007669"/>
    <property type="project" value="UniProtKB-KW"/>
</dbReference>
<keyword evidence="6" id="KW-1064">Adaptive immunity</keyword>
<evidence type="ECO:0000256" key="3">
    <source>
        <dbReference type="ARBA" id="ARBA00022729"/>
    </source>
</evidence>
<dbReference type="InterPro" id="IPR003597">
    <property type="entry name" value="Ig_C1-set"/>
</dbReference>
<keyword evidence="3" id="KW-0732">Signal</keyword>
<sequence length="266" mass="29508">LGVHLYLNQRERYLFVTVNDTAKISCFLTANNSDVGRKVLWFWRGTEDTVTSILDCYGNKSDGKYHCRSEPRSATLEIHSAQENESGVYYCAYPIRKKLNFAEGSALIVGDSYTAKTSVELVKVPFKQNVLTSSVSLACVVRAVSGPVWLSWNISGRPSQRKTGLTRDVNGTFTFISHIPISSDNWTRGEVSCNVKFNSSQNVVTRSATYRALSDTDVRRCTAPLVSGILLLLLTLSVTLYRLYQTSDKGMHHSQSVATGAQKEST</sequence>
<keyword evidence="14" id="KW-1185">Reference proteome</keyword>
<keyword evidence="7 11" id="KW-0472">Membrane</keyword>
<evidence type="ECO:0000256" key="2">
    <source>
        <dbReference type="ARBA" id="ARBA00022692"/>
    </source>
</evidence>
<evidence type="ECO:0000256" key="11">
    <source>
        <dbReference type="SAM" id="Phobius"/>
    </source>
</evidence>
<evidence type="ECO:0000256" key="7">
    <source>
        <dbReference type="ARBA" id="ARBA00023136"/>
    </source>
</evidence>
<feature type="non-terminal residue" evidence="13">
    <location>
        <position position="266"/>
    </location>
</feature>
<proteinExistence type="predicted"/>
<dbReference type="Proteomes" id="UP001066276">
    <property type="component" value="Chromosome 12"/>
</dbReference>
<dbReference type="CDD" id="cd00099">
    <property type="entry name" value="IgV"/>
    <property type="match status" value="1"/>
</dbReference>
<dbReference type="GO" id="GO:0009986">
    <property type="term" value="C:cell surface"/>
    <property type="evidence" value="ECO:0007669"/>
    <property type="project" value="TreeGrafter"/>
</dbReference>
<keyword evidence="8" id="KW-1015">Disulfide bond</keyword>
<reference evidence="13" key="1">
    <citation type="journal article" date="2022" name="bioRxiv">
        <title>Sequencing and chromosome-scale assembly of the giantPleurodeles waltlgenome.</title>
        <authorList>
            <person name="Brown T."/>
            <person name="Elewa A."/>
            <person name="Iarovenko S."/>
            <person name="Subramanian E."/>
            <person name="Araus A.J."/>
            <person name="Petzold A."/>
            <person name="Susuki M."/>
            <person name="Suzuki K.-i.T."/>
            <person name="Hayashi T."/>
            <person name="Toyoda A."/>
            <person name="Oliveira C."/>
            <person name="Osipova E."/>
            <person name="Leigh N.D."/>
            <person name="Simon A."/>
            <person name="Yun M.H."/>
        </authorList>
    </citation>
    <scope>NUCLEOTIDE SEQUENCE</scope>
    <source>
        <strain evidence="13">20211129_DDA</strain>
        <tissue evidence="13">Liver</tissue>
    </source>
</reference>
<evidence type="ECO:0000256" key="6">
    <source>
        <dbReference type="ARBA" id="ARBA00023130"/>
    </source>
</evidence>
<evidence type="ECO:0000313" key="13">
    <source>
        <dbReference type="EMBL" id="KAJ1080899.1"/>
    </source>
</evidence>
<accession>A0AAV7KSI3</accession>
<feature type="domain" description="Ig-like" evidence="12">
    <location>
        <begin position="19"/>
        <end position="91"/>
    </location>
</feature>
<keyword evidence="9" id="KW-0325">Glycoprotein</keyword>
<dbReference type="InterPro" id="IPR036179">
    <property type="entry name" value="Ig-like_dom_sf"/>
</dbReference>
<feature type="domain" description="Ig-like" evidence="12">
    <location>
        <begin position="133"/>
        <end position="209"/>
    </location>
</feature>
<evidence type="ECO:0000256" key="4">
    <source>
        <dbReference type="ARBA" id="ARBA00022859"/>
    </source>
</evidence>
<dbReference type="AlphaFoldDB" id="A0AAV7KSI3"/>
<keyword evidence="10" id="KW-0393">Immunoglobulin domain</keyword>
<dbReference type="InterPro" id="IPR003599">
    <property type="entry name" value="Ig_sub"/>
</dbReference>
<dbReference type="InterPro" id="IPR013783">
    <property type="entry name" value="Ig-like_fold"/>
</dbReference>
<dbReference type="SMART" id="SM00409">
    <property type="entry name" value="IG"/>
    <property type="match status" value="1"/>
</dbReference>
<dbReference type="Pfam" id="PF07654">
    <property type="entry name" value="C1-set"/>
    <property type="match status" value="1"/>
</dbReference>
<feature type="transmembrane region" description="Helical" evidence="11">
    <location>
        <begin position="225"/>
        <end position="244"/>
    </location>
</feature>
<dbReference type="EMBL" id="JANPWB010000016">
    <property type="protein sequence ID" value="KAJ1080899.1"/>
    <property type="molecule type" value="Genomic_DNA"/>
</dbReference>
<keyword evidence="5 11" id="KW-1133">Transmembrane helix</keyword>
<comment type="caution">
    <text evidence="13">The sequence shown here is derived from an EMBL/GenBank/DDBJ whole genome shotgun (WGS) entry which is preliminary data.</text>
</comment>
<evidence type="ECO:0000256" key="9">
    <source>
        <dbReference type="ARBA" id="ARBA00023180"/>
    </source>
</evidence>
<dbReference type="GO" id="GO:0042288">
    <property type="term" value="F:MHC class I protein binding"/>
    <property type="evidence" value="ECO:0007669"/>
    <property type="project" value="InterPro"/>
</dbReference>
<protein>
    <recommendedName>
        <fullName evidence="12">Ig-like domain-containing protein</fullName>
    </recommendedName>
</protein>
<evidence type="ECO:0000313" key="14">
    <source>
        <dbReference type="Proteomes" id="UP001066276"/>
    </source>
</evidence>
<dbReference type="Gene3D" id="2.60.40.10">
    <property type="entry name" value="Immunoglobulins"/>
    <property type="match status" value="2"/>
</dbReference>
<dbReference type="InterPro" id="IPR007110">
    <property type="entry name" value="Ig-like_dom"/>
</dbReference>
<dbReference type="PANTHER" id="PTHR11292:SF7">
    <property type="entry name" value="T-CELL SURFACE GLYCOPROTEIN CD8 BETA CHAIN-RELATED"/>
    <property type="match status" value="1"/>
</dbReference>
<gene>
    <name evidence="13" type="ORF">NDU88_001088</name>
</gene>
<evidence type="ECO:0000256" key="1">
    <source>
        <dbReference type="ARBA" id="ARBA00004479"/>
    </source>
</evidence>
<keyword evidence="2 11" id="KW-0812">Transmembrane</keyword>
<dbReference type="PANTHER" id="PTHR11292">
    <property type="entry name" value="T-CELL SURFACE GLYCOPROTEIN CD8 BETA CHAIN"/>
    <property type="match status" value="1"/>
</dbReference>
<evidence type="ECO:0000256" key="10">
    <source>
        <dbReference type="ARBA" id="ARBA00023319"/>
    </source>
</evidence>
<dbReference type="InterPro" id="IPR042414">
    <property type="entry name" value="CD8B"/>
</dbReference>
<evidence type="ECO:0000256" key="5">
    <source>
        <dbReference type="ARBA" id="ARBA00022989"/>
    </source>
</evidence>
<evidence type="ECO:0000259" key="12">
    <source>
        <dbReference type="PROSITE" id="PS50835"/>
    </source>
</evidence>
<organism evidence="13 14">
    <name type="scientific">Pleurodeles waltl</name>
    <name type="common">Iberian ribbed newt</name>
    <dbReference type="NCBI Taxonomy" id="8319"/>
    <lineage>
        <taxon>Eukaryota</taxon>
        <taxon>Metazoa</taxon>
        <taxon>Chordata</taxon>
        <taxon>Craniata</taxon>
        <taxon>Vertebrata</taxon>
        <taxon>Euteleostomi</taxon>
        <taxon>Amphibia</taxon>
        <taxon>Batrachia</taxon>
        <taxon>Caudata</taxon>
        <taxon>Salamandroidea</taxon>
        <taxon>Salamandridae</taxon>
        <taxon>Pleurodelinae</taxon>
        <taxon>Pleurodeles</taxon>
    </lineage>
</organism>
<name>A0AAV7KSI3_PLEWA</name>